<dbReference type="Pfam" id="PF14286">
    <property type="entry name" value="DHHW"/>
    <property type="match status" value="1"/>
</dbReference>
<dbReference type="InterPro" id="IPR025945">
    <property type="entry name" value="DHHW"/>
</dbReference>
<evidence type="ECO:0000313" key="3">
    <source>
        <dbReference type="EMBL" id="RGE69732.1"/>
    </source>
</evidence>
<evidence type="ECO:0000313" key="5">
    <source>
        <dbReference type="Proteomes" id="UP000196386"/>
    </source>
</evidence>
<evidence type="ECO:0000313" key="1">
    <source>
        <dbReference type="EMBL" id="CUP65260.1"/>
    </source>
</evidence>
<accession>A0A174Q2M4</accession>
<gene>
    <name evidence="2" type="ORF">B5F11_02095</name>
    <name evidence="3" type="ORF">DXC40_01305</name>
    <name evidence="1" type="ORF">ERS852551_01491</name>
</gene>
<dbReference type="RefSeq" id="WP_024730417.1">
    <property type="nucleotide sequence ID" value="NZ_CABIWA010000011.1"/>
</dbReference>
<reference evidence="5" key="2">
    <citation type="submission" date="2017-04" db="EMBL/GenBank/DDBJ databases">
        <title>Function of individual gut microbiota members based on whole genome sequencing of pure cultures obtained from chicken caecum.</title>
        <authorList>
            <person name="Medvecky M."/>
            <person name="Cejkova D."/>
            <person name="Polansky O."/>
            <person name="Karasova D."/>
            <person name="Kubasova T."/>
            <person name="Cizek A."/>
            <person name="Rychlik I."/>
        </authorList>
    </citation>
    <scope>NUCLEOTIDE SEQUENCE [LARGE SCALE GENOMIC DNA]</scope>
    <source>
        <strain evidence="5">An175</strain>
    </source>
</reference>
<reference evidence="1 4" key="1">
    <citation type="submission" date="2015-09" db="EMBL/GenBank/DDBJ databases">
        <authorList>
            <consortium name="Pathogen Informatics"/>
        </authorList>
    </citation>
    <scope>NUCLEOTIDE SEQUENCE [LARGE SCALE GENOMIC DNA]</scope>
    <source>
        <strain evidence="1 4">2789STDY5834939</strain>
    </source>
</reference>
<dbReference type="AlphaFoldDB" id="A0A174Q2M4"/>
<reference evidence="2" key="3">
    <citation type="journal article" date="2018" name="BMC Genomics">
        <title>Whole genome sequencing and function prediction of 133 gut anaerobes isolated from chicken caecum in pure cultures.</title>
        <authorList>
            <person name="Medvecky M."/>
            <person name="Cejkova D."/>
            <person name="Polansky O."/>
            <person name="Karasova D."/>
            <person name="Kubasova T."/>
            <person name="Cizek A."/>
            <person name="Rychlik I."/>
        </authorList>
    </citation>
    <scope>NUCLEOTIDE SEQUENCE</scope>
    <source>
        <strain evidence="2">An175</strain>
    </source>
</reference>
<dbReference type="Proteomes" id="UP000260828">
    <property type="component" value="Unassembled WGS sequence"/>
</dbReference>
<evidence type="ECO:0000313" key="2">
    <source>
        <dbReference type="EMBL" id="OUP70887.1"/>
    </source>
</evidence>
<evidence type="ECO:0000313" key="6">
    <source>
        <dbReference type="Proteomes" id="UP000260828"/>
    </source>
</evidence>
<proteinExistence type="predicted"/>
<dbReference type="GeneID" id="72465509"/>
<sequence length="384" mass="44060">MQFLKKYPLLILFAVFLYALTIASLLTPPREDSVMENRKLAQKPKLTVSSLLAVRTADKYTQKYETFMNDQFIGRDGWITLKSICESALGKIENNGVVYGRNGYMFDKFTSLDERRLNLNIQTVTEFVNAYGADTPVTVAIVPNSYQTLEDELPAGLDNINQAAEIEALYKQIPEAAHKLDLLPVMRKSADAGQAYYRTDHHWTTRGAYAAYQAFVSSRGLQAADWDQLASVRREQPGFYGTYYNKCKLFSAKPDTIEWYDIPIDSMTIAGKEMGGMYDMEKWDQHNKYDAFLWSNNDLTIIRSQNNLNHEEGKTTRILLIKDSYGNSFAPFLTYSYDEVWVVDPRFLMTPMSELMTQNTFDDVLILYNFKSFAEDSNIYTISK</sequence>
<dbReference type="Proteomes" id="UP000095765">
    <property type="component" value="Unassembled WGS sequence"/>
</dbReference>
<dbReference type="Proteomes" id="UP000196386">
    <property type="component" value="Unassembled WGS sequence"/>
</dbReference>
<name>A0A174Q2M4_9FIRM</name>
<dbReference type="EMBL" id="CZBE01000008">
    <property type="protein sequence ID" value="CUP65260.1"/>
    <property type="molecule type" value="Genomic_DNA"/>
</dbReference>
<reference evidence="3 6" key="4">
    <citation type="submission" date="2018-08" db="EMBL/GenBank/DDBJ databases">
        <title>A genome reference for cultivated species of the human gut microbiota.</title>
        <authorList>
            <person name="Zou Y."/>
            <person name="Xue W."/>
            <person name="Luo G."/>
        </authorList>
    </citation>
    <scope>NUCLEOTIDE SEQUENCE [LARGE SCALE GENOMIC DNA]</scope>
    <source>
        <strain evidence="3 6">TF05-12AC</strain>
    </source>
</reference>
<dbReference type="EMBL" id="QVME01000001">
    <property type="protein sequence ID" value="RGE69732.1"/>
    <property type="molecule type" value="Genomic_DNA"/>
</dbReference>
<evidence type="ECO:0008006" key="7">
    <source>
        <dbReference type="Google" id="ProtNLM"/>
    </source>
</evidence>
<protein>
    <recommendedName>
        <fullName evidence="7">AlgX/AlgJ SGNH hydrolase-like domain-containing protein</fullName>
    </recommendedName>
</protein>
<organism evidence="1 4">
    <name type="scientific">Anaerotruncus colihominis</name>
    <dbReference type="NCBI Taxonomy" id="169435"/>
    <lineage>
        <taxon>Bacteria</taxon>
        <taxon>Bacillati</taxon>
        <taxon>Bacillota</taxon>
        <taxon>Clostridia</taxon>
        <taxon>Eubacteriales</taxon>
        <taxon>Oscillospiraceae</taxon>
        <taxon>Anaerotruncus</taxon>
    </lineage>
</organism>
<dbReference type="EMBL" id="NFKP01000002">
    <property type="protein sequence ID" value="OUP70887.1"/>
    <property type="molecule type" value="Genomic_DNA"/>
</dbReference>
<dbReference type="OrthoDB" id="175771at2"/>
<evidence type="ECO:0000313" key="4">
    <source>
        <dbReference type="Proteomes" id="UP000095765"/>
    </source>
</evidence>